<proteinExistence type="predicted"/>
<keyword evidence="4" id="KW-1185">Reference proteome</keyword>
<evidence type="ECO:0000313" key="4">
    <source>
        <dbReference type="Proteomes" id="UP001498421"/>
    </source>
</evidence>
<organism evidence="3 4">
    <name type="scientific">Neonectria magnoliae</name>
    <dbReference type="NCBI Taxonomy" id="2732573"/>
    <lineage>
        <taxon>Eukaryota</taxon>
        <taxon>Fungi</taxon>
        <taxon>Dikarya</taxon>
        <taxon>Ascomycota</taxon>
        <taxon>Pezizomycotina</taxon>
        <taxon>Sordariomycetes</taxon>
        <taxon>Hypocreomycetidae</taxon>
        <taxon>Hypocreales</taxon>
        <taxon>Nectriaceae</taxon>
        <taxon>Neonectria</taxon>
    </lineage>
</organism>
<evidence type="ECO:0000256" key="1">
    <source>
        <dbReference type="SAM" id="MobiDB-lite"/>
    </source>
</evidence>
<dbReference type="EMBL" id="JAZAVK010000074">
    <property type="protein sequence ID" value="KAK7425895.1"/>
    <property type="molecule type" value="Genomic_DNA"/>
</dbReference>
<evidence type="ECO:0000256" key="2">
    <source>
        <dbReference type="SAM" id="SignalP"/>
    </source>
</evidence>
<sequence length="262" mass="26860">MRSFVTYTLLASATFASAALERRWEYPDTVPALEKRQEPGTPRYQCHEDCGLLITLGREDGFCDNSEWNERYGRCMICANTFEIWRYYSNGVTNAAEQCGLSPTPSPSGFTASSTEAAEEPTSTEAPAEESTTAPPEEASTTAAGQSTTAAGSTAVDLEPTETSASEATDVTTSASVAVPTTLSTSAQVSQSASGSESASDSAPVASATDSESSATSTTGSLGTVGVTPHATPSSVIVSGAAKHFGFGAAVGVAALAMLSLY</sequence>
<protein>
    <submittedName>
        <fullName evidence="3">Uncharacterized protein</fullName>
    </submittedName>
</protein>
<feature type="signal peptide" evidence="2">
    <location>
        <begin position="1"/>
        <end position="18"/>
    </location>
</feature>
<reference evidence="3 4" key="1">
    <citation type="journal article" date="2025" name="Microbiol. Resour. Announc.">
        <title>Draft genome sequences for Neonectria magnoliae and Neonectria punicea, canker pathogens of Liriodendron tulipifera and Acer saccharum in West Virginia.</title>
        <authorList>
            <person name="Petronek H.M."/>
            <person name="Kasson M.T."/>
            <person name="Metheny A.M."/>
            <person name="Stauder C.M."/>
            <person name="Lovett B."/>
            <person name="Lynch S.C."/>
            <person name="Garnas J.R."/>
            <person name="Kasson L.R."/>
            <person name="Stajich J.E."/>
        </authorList>
    </citation>
    <scope>NUCLEOTIDE SEQUENCE [LARGE SCALE GENOMIC DNA]</scope>
    <source>
        <strain evidence="3 4">NRRL 64651</strain>
    </source>
</reference>
<evidence type="ECO:0000313" key="3">
    <source>
        <dbReference type="EMBL" id="KAK7425895.1"/>
    </source>
</evidence>
<keyword evidence="2" id="KW-0732">Signal</keyword>
<feature type="compositionally biased region" description="Low complexity" evidence="1">
    <location>
        <begin position="111"/>
        <end position="227"/>
    </location>
</feature>
<feature type="chain" id="PRO_5045318740" evidence="2">
    <location>
        <begin position="19"/>
        <end position="262"/>
    </location>
</feature>
<name>A0ABR1HXA6_9HYPO</name>
<dbReference type="Proteomes" id="UP001498421">
    <property type="component" value="Unassembled WGS sequence"/>
</dbReference>
<feature type="region of interest" description="Disordered" evidence="1">
    <location>
        <begin position="103"/>
        <end position="227"/>
    </location>
</feature>
<comment type="caution">
    <text evidence="3">The sequence shown here is derived from an EMBL/GenBank/DDBJ whole genome shotgun (WGS) entry which is preliminary data.</text>
</comment>
<gene>
    <name evidence="3" type="ORF">QQZ08_007609</name>
</gene>
<accession>A0ABR1HXA6</accession>